<dbReference type="AlphaFoldDB" id="C7GB50"/>
<proteinExistence type="predicted"/>
<evidence type="ECO:0000313" key="1">
    <source>
        <dbReference type="EMBL" id="EEV00953.1"/>
    </source>
</evidence>
<organism evidence="1 2">
    <name type="scientific">Roseburia intestinalis L1-82</name>
    <dbReference type="NCBI Taxonomy" id="536231"/>
    <lineage>
        <taxon>Bacteria</taxon>
        <taxon>Bacillati</taxon>
        <taxon>Bacillota</taxon>
        <taxon>Clostridia</taxon>
        <taxon>Lachnospirales</taxon>
        <taxon>Lachnospiraceae</taxon>
        <taxon>Roseburia</taxon>
    </lineage>
</organism>
<reference evidence="1 2" key="1">
    <citation type="submission" date="2009-08" db="EMBL/GenBank/DDBJ databases">
        <authorList>
            <person name="Weinstock G."/>
            <person name="Sodergren E."/>
            <person name="Clifton S."/>
            <person name="Fulton L."/>
            <person name="Fulton B."/>
            <person name="Courtney L."/>
            <person name="Fronick C."/>
            <person name="Harrison M."/>
            <person name="Strong C."/>
            <person name="Farmer C."/>
            <person name="Delahaunty K."/>
            <person name="Markovic C."/>
            <person name="Hall O."/>
            <person name="Minx P."/>
            <person name="Tomlinson C."/>
            <person name="Mitreva M."/>
            <person name="Nelson J."/>
            <person name="Hou S."/>
            <person name="Wollam A."/>
            <person name="Pepin K.H."/>
            <person name="Johnson M."/>
            <person name="Bhonagiri V."/>
            <person name="Nash W.E."/>
            <person name="Warren W."/>
            <person name="Chinwalla A."/>
            <person name="Mardis E.R."/>
            <person name="Wilson R.K."/>
        </authorList>
    </citation>
    <scope>NUCLEOTIDE SEQUENCE [LARGE SCALE GENOMIC DNA]</scope>
    <source>
        <strain evidence="1 2">L1-82</strain>
    </source>
</reference>
<protein>
    <submittedName>
        <fullName evidence="1">Uncharacterized protein</fullName>
    </submittedName>
</protein>
<name>C7GB50_9FIRM</name>
<dbReference type="Proteomes" id="UP000004828">
    <property type="component" value="Unassembled WGS sequence"/>
</dbReference>
<sequence>MEVTMRNLKTIEKKVRAVLEKNEDARNDDMVLYLALCNACLKDAGAMPLAEIMTQHKYLGLPSFESVSRTRRKLQARYPELAGSRPVQKMRATGEKAYRRYAKE</sequence>
<dbReference type="EMBL" id="ABYJ02000100">
    <property type="protein sequence ID" value="EEV00953.1"/>
    <property type="molecule type" value="Genomic_DNA"/>
</dbReference>
<dbReference type="HOGENOM" id="CLU_161923_1_0_9"/>
<comment type="caution">
    <text evidence="1">The sequence shown here is derived from an EMBL/GenBank/DDBJ whole genome shotgun (WGS) entry which is preliminary data.</text>
</comment>
<gene>
    <name evidence="1" type="ORF">ROSINTL182_07134</name>
</gene>
<evidence type="ECO:0000313" key="2">
    <source>
        <dbReference type="Proteomes" id="UP000004828"/>
    </source>
</evidence>
<accession>C7GB50</accession>